<protein>
    <submittedName>
        <fullName evidence="2">Uncharacterized protein</fullName>
    </submittedName>
</protein>
<keyword evidence="1" id="KW-0812">Transmembrane</keyword>
<sequence length="381" mass="43930">MLDGSYRFFCESRLILREFFYYRIIKKIFLILSKFKDSMVKKLLLLLFPYFIFAQKTQFIELRNSIKNKNHSAKSLTLLDRREDKTIGIISHRKEPYEVKFEKEDLEKLFSDWFIEDNKVQGTIHYFLVLENLKVNDIPAERSVSGHLEMKMSTFLKKNDKYYFLKKRTISKDYLQRDHAYITRAIAAKISSELANIIKDSYTETGLSIPILEADLVNYEKIIPEKLSIYNSETFIDGVYKDYKSFAEQKPDKEFAIKKNKDGVIRGVKRVDGYDNFGKDVFAIIDNGIAYKKTPVSIIEIEKDSDGIFIMASQEEIFPQYNSTPVIVGAGAAGGIIGGLVVAIIDVAATKSRKQNATYYRIGIDQLTGEYILPENFGKTK</sequence>
<accession>A0A135WEQ6</accession>
<dbReference type="EMBL" id="LPUR01000011">
    <property type="protein sequence ID" value="KXH83384.1"/>
    <property type="molecule type" value="Genomic_DNA"/>
</dbReference>
<comment type="caution">
    <text evidence="2">The sequence shown here is derived from an EMBL/GenBank/DDBJ whole genome shotgun (WGS) entry which is preliminary data.</text>
</comment>
<gene>
    <name evidence="2" type="ORF">AU378_13345</name>
</gene>
<feature type="transmembrane region" description="Helical" evidence="1">
    <location>
        <begin position="326"/>
        <end position="349"/>
    </location>
</feature>
<evidence type="ECO:0000313" key="2">
    <source>
        <dbReference type="EMBL" id="KXH83384.1"/>
    </source>
</evidence>
<dbReference type="Proteomes" id="UP000070513">
    <property type="component" value="Unassembled WGS sequence"/>
</dbReference>
<proteinExistence type="predicted"/>
<reference evidence="2 3" key="2">
    <citation type="journal article" date="2016" name="Genome Announc.">
        <title>Draft Genome Sequence of a Biocontrol Rhizobacterium, Chryseobacterium kwangjuense Strain KJ1R5, Isolated from Pepper (Capsicum annuum).</title>
        <authorList>
            <person name="Jeong J.J."/>
            <person name="Park H."/>
            <person name="Park B.H."/>
            <person name="Mannaa M."/>
            <person name="Sang M.K."/>
            <person name="Choi I.G."/>
            <person name="Kim K.D."/>
        </authorList>
    </citation>
    <scope>NUCLEOTIDE SEQUENCE [LARGE SCALE GENOMIC DNA]</scope>
    <source>
        <strain evidence="2 3">KJ1R5</strain>
    </source>
</reference>
<dbReference type="AlphaFoldDB" id="A0A135WEQ6"/>
<name>A0A135WEQ6_9FLAO</name>
<evidence type="ECO:0000256" key="1">
    <source>
        <dbReference type="SAM" id="Phobius"/>
    </source>
</evidence>
<keyword evidence="1" id="KW-1133">Transmembrane helix</keyword>
<evidence type="ECO:0000313" key="3">
    <source>
        <dbReference type="Proteomes" id="UP000070513"/>
    </source>
</evidence>
<keyword evidence="1" id="KW-0472">Membrane</keyword>
<organism evidence="2 3">
    <name type="scientific">Chryseobacterium kwangjuense</name>
    <dbReference type="NCBI Taxonomy" id="267125"/>
    <lineage>
        <taxon>Bacteria</taxon>
        <taxon>Pseudomonadati</taxon>
        <taxon>Bacteroidota</taxon>
        <taxon>Flavobacteriia</taxon>
        <taxon>Flavobacteriales</taxon>
        <taxon>Weeksellaceae</taxon>
        <taxon>Chryseobacterium group</taxon>
        <taxon>Chryseobacterium</taxon>
    </lineage>
</organism>
<reference evidence="3" key="1">
    <citation type="submission" date="2015-12" db="EMBL/GenBank/DDBJ databases">
        <title>Genome sequence of a biocontrol rhizobacterium Chryseobacterium kwangjuense strain KJ1R5 isolated from pepper (Capsicum annuum L.).</title>
        <authorList>
            <person name="Jeong J.-J."/>
            <person name="Park H."/>
            <person name="Mannaa M."/>
            <person name="Sang M.K."/>
            <person name="Choi I.-G."/>
            <person name="Kim K.D."/>
        </authorList>
    </citation>
    <scope>NUCLEOTIDE SEQUENCE [LARGE SCALE GENOMIC DNA]</scope>
    <source>
        <strain evidence="3">KJ1R5</strain>
    </source>
</reference>